<comment type="caution">
    <text evidence="4">The sequence shown here is derived from an EMBL/GenBank/DDBJ whole genome shotgun (WGS) entry which is preliminary data.</text>
</comment>
<dbReference type="EMBL" id="JADAQX010000259">
    <property type="protein sequence ID" value="KAF8820985.1"/>
    <property type="molecule type" value="Genomic_DNA"/>
</dbReference>
<gene>
    <name evidence="4" type="ORF">IE077_002590</name>
</gene>
<name>A0ABQ7JAF9_9APIC</name>
<protein>
    <recommendedName>
        <fullName evidence="3">Ribosomal RNA-processing protein 7 C-terminal domain-containing protein</fullName>
    </recommendedName>
</protein>
<dbReference type="InterPro" id="IPR040446">
    <property type="entry name" value="RRP7"/>
</dbReference>
<dbReference type="Proteomes" id="UP000823046">
    <property type="component" value="Unassembled WGS sequence"/>
</dbReference>
<dbReference type="Gene3D" id="3.30.70.330">
    <property type="match status" value="1"/>
</dbReference>
<feature type="region of interest" description="Disordered" evidence="2">
    <location>
        <begin position="183"/>
        <end position="213"/>
    </location>
</feature>
<proteinExistence type="inferred from homology"/>
<evidence type="ECO:0000256" key="1">
    <source>
        <dbReference type="ARBA" id="ARBA00006110"/>
    </source>
</evidence>
<dbReference type="Gene3D" id="6.10.250.1770">
    <property type="match status" value="1"/>
</dbReference>
<accession>A0ABQ7JAF9</accession>
<dbReference type="InterPro" id="IPR012677">
    <property type="entry name" value="Nucleotide-bd_a/b_plait_sf"/>
</dbReference>
<evidence type="ECO:0000313" key="4">
    <source>
        <dbReference type="EMBL" id="KAF8820985.1"/>
    </source>
</evidence>
<dbReference type="Pfam" id="PF12923">
    <property type="entry name" value="RRP7"/>
    <property type="match status" value="1"/>
</dbReference>
<keyword evidence="5" id="KW-1185">Reference proteome</keyword>
<feature type="domain" description="Ribosomal RNA-processing protein 7 C-terminal" evidence="3">
    <location>
        <begin position="159"/>
        <end position="290"/>
    </location>
</feature>
<dbReference type="PANTHER" id="PTHR13191">
    <property type="entry name" value="RIBOSOMAL RNA PROCESSING PROTEIN 7-RELATED"/>
    <property type="match status" value="1"/>
</dbReference>
<evidence type="ECO:0000313" key="5">
    <source>
        <dbReference type="Proteomes" id="UP000823046"/>
    </source>
</evidence>
<dbReference type="InterPro" id="IPR035979">
    <property type="entry name" value="RBD_domain_sf"/>
</dbReference>
<reference evidence="4 5" key="1">
    <citation type="journal article" date="2020" name="bioRxiv">
        <title>Metabolic contributions of an alphaproteobacterial endosymbiont in the apicomplexan Cardiosporidium cionae.</title>
        <authorList>
            <person name="Hunter E.S."/>
            <person name="Paight C.J."/>
            <person name="Lane C.E."/>
        </authorList>
    </citation>
    <scope>NUCLEOTIDE SEQUENCE [LARGE SCALE GENOMIC DNA]</scope>
    <source>
        <strain evidence="4">ESH_2018</strain>
    </source>
</reference>
<sequence length="293" mass="33333">MQLKDFRLLRVPVDSESPIFYEFLVKPHSTSTISQADAAQELPAHSTLFLLHVDPTITEEALHRFFGLFGPVKKVLQRRTERSGKLRKQPNASSSVVLTFIVFKEAKTVQKILGYSELLCNSHPQRHARSSALTLPRKFCLSLPQGGILVYAEKELKAFKSAEDLEEEANAFMKSFDMKKDMEKQRRKQEKRVDEDGFAPVSGSIHSADSSVASAITRSNEDEKFAALPFLQMNSTPSIKPKKKRRGGQEEDFYRFQIKAAKRADLANTRKTMLEDVQAIEKMKAEKKFHLEE</sequence>
<dbReference type="PANTHER" id="PTHR13191:SF0">
    <property type="entry name" value="RIBOSOMAL RNA-PROCESSING PROTEIN 7 HOMOLOG A-RELATED"/>
    <property type="match status" value="1"/>
</dbReference>
<evidence type="ECO:0000256" key="2">
    <source>
        <dbReference type="SAM" id="MobiDB-lite"/>
    </source>
</evidence>
<feature type="compositionally biased region" description="Polar residues" evidence="2">
    <location>
        <begin position="204"/>
        <end position="213"/>
    </location>
</feature>
<evidence type="ECO:0000259" key="3">
    <source>
        <dbReference type="Pfam" id="PF12923"/>
    </source>
</evidence>
<dbReference type="InterPro" id="IPR024326">
    <property type="entry name" value="RRP7_C"/>
</dbReference>
<organism evidence="4 5">
    <name type="scientific">Cardiosporidium cionae</name>
    <dbReference type="NCBI Taxonomy" id="476202"/>
    <lineage>
        <taxon>Eukaryota</taxon>
        <taxon>Sar</taxon>
        <taxon>Alveolata</taxon>
        <taxon>Apicomplexa</taxon>
        <taxon>Aconoidasida</taxon>
        <taxon>Nephromycida</taxon>
        <taxon>Cardiosporidium</taxon>
    </lineage>
</organism>
<dbReference type="SUPFAM" id="SSF54928">
    <property type="entry name" value="RNA-binding domain, RBD"/>
    <property type="match status" value="1"/>
</dbReference>
<comment type="similarity">
    <text evidence="1">Belongs to the RRP7 family.</text>
</comment>